<dbReference type="Pfam" id="PF17800">
    <property type="entry name" value="NPL"/>
    <property type="match status" value="1"/>
</dbReference>
<name>A0A8H5FP78_9AGAR</name>
<evidence type="ECO:0000256" key="1">
    <source>
        <dbReference type="SAM" id="MobiDB-lite"/>
    </source>
</evidence>
<feature type="domain" description="Nucleoplasmin-like" evidence="2">
    <location>
        <begin position="731"/>
        <end position="821"/>
    </location>
</feature>
<feature type="compositionally biased region" description="Polar residues" evidence="1">
    <location>
        <begin position="837"/>
        <end position="847"/>
    </location>
</feature>
<dbReference type="OrthoDB" id="3270899at2759"/>
<organism evidence="3 4">
    <name type="scientific">Tetrapyrgos nigripes</name>
    <dbReference type="NCBI Taxonomy" id="182062"/>
    <lineage>
        <taxon>Eukaryota</taxon>
        <taxon>Fungi</taxon>
        <taxon>Dikarya</taxon>
        <taxon>Basidiomycota</taxon>
        <taxon>Agaricomycotina</taxon>
        <taxon>Agaricomycetes</taxon>
        <taxon>Agaricomycetidae</taxon>
        <taxon>Agaricales</taxon>
        <taxon>Marasmiineae</taxon>
        <taxon>Marasmiaceae</taxon>
        <taxon>Tetrapyrgos</taxon>
    </lineage>
</organism>
<accession>A0A8H5FP78</accession>
<dbReference type="EMBL" id="JAACJM010000134">
    <property type="protein sequence ID" value="KAF5343752.1"/>
    <property type="molecule type" value="Genomic_DNA"/>
</dbReference>
<reference evidence="3 4" key="1">
    <citation type="journal article" date="2020" name="ISME J.">
        <title>Uncovering the hidden diversity of litter-decomposition mechanisms in mushroom-forming fungi.</title>
        <authorList>
            <person name="Floudas D."/>
            <person name="Bentzer J."/>
            <person name="Ahren D."/>
            <person name="Johansson T."/>
            <person name="Persson P."/>
            <person name="Tunlid A."/>
        </authorList>
    </citation>
    <scope>NUCLEOTIDE SEQUENCE [LARGE SCALE GENOMIC DNA]</scope>
    <source>
        <strain evidence="3 4">CBS 291.85</strain>
    </source>
</reference>
<proteinExistence type="predicted"/>
<gene>
    <name evidence="3" type="ORF">D9758_015344</name>
</gene>
<evidence type="ECO:0000313" key="4">
    <source>
        <dbReference type="Proteomes" id="UP000559256"/>
    </source>
</evidence>
<dbReference type="AlphaFoldDB" id="A0A8H5FP78"/>
<evidence type="ECO:0000313" key="3">
    <source>
        <dbReference type="EMBL" id="KAF5343752.1"/>
    </source>
</evidence>
<dbReference type="InterPro" id="IPR041232">
    <property type="entry name" value="NPL"/>
</dbReference>
<dbReference type="Proteomes" id="UP000559256">
    <property type="component" value="Unassembled WGS sequence"/>
</dbReference>
<sequence>MTRHRQTPYHTTTQYHLPPRIKKGNKYLCRHTCEEDCITNLRASGGVCKHERQRHKHPQCNDACIAYPCLEKPKPADTGITGGLGRRQCTHTCPSPCKNKTYANAQSLKIHVKNPMQHPNCNSACSSNAKLHKVSSPTGSAPVTTVTAFQRIPLTRSVSPLSSLASSPRLDWTTECPSWSFLSLGKLNILYILPSELDSSPTIAAVRSDMRWAFVQTPPPVGFLENVEGMDAGVIEDKTPAYRRFWVHDWVLFLWMISMEYSEHPADQRPTISIMRSKTFLEKSTNLTHWDVVIGGTISEDWSTTCELRNRLKELSANLILWPSFQETERAAEKIACERTLDQVARVMGVYRPRNFFSKDDVGEVSAKDCIAKRTFSACSRDIRAHPADFSLLENIADQPIWFYQSFNSCIQEAGEIRIFVVEGKTVTRRVTLANMWTDLKDGKQDRLLENSVFITEEERQQALAQLDGFCITTLGKFIAVEKAELDHPLSIERIVRMDISLMIRPDGAGLCYYVNEVTRAPHMFLFCHDDKNMNSAARYVEYLLQGLVEDNKDYSSRENTMIDQAYKLENKEDMTRAAVQHEIQYLKSVKVAATRDIDSLRTMVASEQKEDGLLYMLLHSIIQSEMTRQTEMRLLLPSIVAEVKEDQTSPTDSELEQGLKRCLRLQTEAIAKLQKYVVRALKQDWGSFVFGSAYNQASGHRFAVLPSILNPNFHRLSSAYLSLRCFGQSINLSPSVSKFIKPPRGYMLRLTNICLDEVLDHYSRTEVRIAPEHEPESSGTVIGNFIPGAIEGAVVDVRLTPGMTIVLKTVGKNSVSVAGWLERVALAVFPERTGSVGESASTSTSFLGKRSRDDDDDEEGDDDVPDQRNGRNSKDKAKAKEDGTAEKAPKKMKTAANQDGSQAGKRTSQVKTRASGN</sequence>
<keyword evidence="4" id="KW-1185">Reference proteome</keyword>
<protein>
    <recommendedName>
        <fullName evidence="2">Nucleoplasmin-like domain-containing protein</fullName>
    </recommendedName>
</protein>
<feature type="compositionally biased region" description="Polar residues" evidence="1">
    <location>
        <begin position="896"/>
        <end position="918"/>
    </location>
</feature>
<evidence type="ECO:0000259" key="2">
    <source>
        <dbReference type="Pfam" id="PF17800"/>
    </source>
</evidence>
<feature type="compositionally biased region" description="Acidic residues" evidence="1">
    <location>
        <begin position="855"/>
        <end position="865"/>
    </location>
</feature>
<feature type="region of interest" description="Disordered" evidence="1">
    <location>
        <begin position="834"/>
        <end position="918"/>
    </location>
</feature>
<comment type="caution">
    <text evidence="3">The sequence shown here is derived from an EMBL/GenBank/DDBJ whole genome shotgun (WGS) entry which is preliminary data.</text>
</comment>
<feature type="compositionally biased region" description="Basic and acidic residues" evidence="1">
    <location>
        <begin position="866"/>
        <end position="890"/>
    </location>
</feature>